<evidence type="ECO:0000313" key="1">
    <source>
        <dbReference type="EMBL" id="HJC14488.1"/>
    </source>
</evidence>
<name>A0A9D2SMN0_9FIRM</name>
<sequence length="409" mass="47350">MMTDFYRVFGDDADVDSRIPREILDELNKELPENLMYMQDDNGDCKVVLRPEFFSERINLTTQFALDPEKDSALRAKLKIIPRENWDQYFYRLQKRIPVKNVKLGNDHQQIPLERMVGNPLHEKKSELVECVMYPSEFPDPIEMLFECENGESVFVSFRQQPYDSFTEIKFSNINFPALQIDMFLYSPLADQEEEDARTNQKHPVSVTYSVTPTKADSVSDAVKALHIFSGLFAGTTKVNGQIMISEEAQKNFDQEKMEDVIAFWTTAQKLEERLKVRFRPDAKFPMDDSRFFAELDTCLLQKKQIVWRHPFDSFHVNHFKVADDGKDVNSIIGSGSVSMQFMEGPISAELLGAEFEIYSQTTMSDMVVTNIQWEDETRQCGEVYITDAPGKTWTLKRLYITKETADSM</sequence>
<protein>
    <submittedName>
        <fullName evidence="1">Uncharacterized protein</fullName>
    </submittedName>
</protein>
<proteinExistence type="predicted"/>
<accession>A0A9D2SMN0</accession>
<reference evidence="1" key="2">
    <citation type="submission" date="2021-04" db="EMBL/GenBank/DDBJ databases">
        <authorList>
            <person name="Gilroy R."/>
        </authorList>
    </citation>
    <scope>NUCLEOTIDE SEQUENCE</scope>
    <source>
        <strain evidence="1">CHK185-5351</strain>
    </source>
</reference>
<reference evidence="1" key="1">
    <citation type="journal article" date="2021" name="PeerJ">
        <title>Extensive microbial diversity within the chicken gut microbiome revealed by metagenomics and culture.</title>
        <authorList>
            <person name="Gilroy R."/>
            <person name="Ravi A."/>
            <person name="Getino M."/>
            <person name="Pursley I."/>
            <person name="Horton D.L."/>
            <person name="Alikhan N.F."/>
            <person name="Baker D."/>
            <person name="Gharbi K."/>
            <person name="Hall N."/>
            <person name="Watson M."/>
            <person name="Adriaenssens E.M."/>
            <person name="Foster-Nyarko E."/>
            <person name="Jarju S."/>
            <person name="Secka A."/>
            <person name="Antonio M."/>
            <person name="Oren A."/>
            <person name="Chaudhuri R.R."/>
            <person name="La Ragione R."/>
            <person name="Hildebrand F."/>
            <person name="Pallen M.J."/>
        </authorList>
    </citation>
    <scope>NUCLEOTIDE SEQUENCE</scope>
    <source>
        <strain evidence="1">CHK185-5351</strain>
    </source>
</reference>
<dbReference type="EMBL" id="DWWU01000008">
    <property type="protein sequence ID" value="HJC14488.1"/>
    <property type="molecule type" value="Genomic_DNA"/>
</dbReference>
<evidence type="ECO:0000313" key="2">
    <source>
        <dbReference type="Proteomes" id="UP000823849"/>
    </source>
</evidence>
<gene>
    <name evidence="1" type="ORF">H9705_01490</name>
</gene>
<dbReference type="InterPro" id="IPR031707">
    <property type="entry name" value="AbiGii_2"/>
</dbReference>
<dbReference type="Pfam" id="PF16873">
    <property type="entry name" value="AbiGii_2"/>
    <property type="match status" value="1"/>
</dbReference>
<dbReference type="Proteomes" id="UP000823849">
    <property type="component" value="Unassembled WGS sequence"/>
</dbReference>
<organism evidence="1 2">
    <name type="scientific">Candidatus Fusicatenibacter intestinigallinarum</name>
    <dbReference type="NCBI Taxonomy" id="2838598"/>
    <lineage>
        <taxon>Bacteria</taxon>
        <taxon>Bacillati</taxon>
        <taxon>Bacillota</taxon>
        <taxon>Clostridia</taxon>
        <taxon>Lachnospirales</taxon>
        <taxon>Lachnospiraceae</taxon>
        <taxon>Fusicatenibacter</taxon>
    </lineage>
</organism>
<comment type="caution">
    <text evidence="1">The sequence shown here is derived from an EMBL/GenBank/DDBJ whole genome shotgun (WGS) entry which is preliminary data.</text>
</comment>
<dbReference type="AlphaFoldDB" id="A0A9D2SMN0"/>